<gene>
    <name evidence="1" type="ORF">V757_06440</name>
</gene>
<dbReference type="AlphaFoldDB" id="V8G5M9"/>
<dbReference type="EMBL" id="AYSV01000079">
    <property type="protein sequence ID" value="ETD71720.1"/>
    <property type="molecule type" value="Genomic_DNA"/>
</dbReference>
<protein>
    <submittedName>
        <fullName evidence="1">Uncharacterized protein</fullName>
    </submittedName>
</protein>
<evidence type="ECO:0000313" key="1">
    <source>
        <dbReference type="EMBL" id="ETD71720.1"/>
    </source>
</evidence>
<keyword evidence="2" id="KW-1185">Reference proteome</keyword>
<accession>V8G5M9</accession>
<organism evidence="1 2">
    <name type="scientific">Pelistega indica</name>
    <dbReference type="NCBI Taxonomy" id="1414851"/>
    <lineage>
        <taxon>Bacteria</taxon>
        <taxon>Pseudomonadati</taxon>
        <taxon>Pseudomonadota</taxon>
        <taxon>Betaproteobacteria</taxon>
        <taxon>Burkholderiales</taxon>
        <taxon>Alcaligenaceae</taxon>
        <taxon>Pelistega</taxon>
    </lineage>
</organism>
<sequence length="123" mass="13536">MGLVAALLVFHPFENPIRYTATLTSTTPPNQAAFLLRGQSKAHIIPIIKQDLGETLRLQLWQRDSQGLTKAIAPIDGNKETLLPSDVELNQGDTLLISVEPANIQKPESITGQILYEGFVVKF</sequence>
<dbReference type="RefSeq" id="WP_023950917.1">
    <property type="nucleotide sequence ID" value="NZ_AYSV01000079.1"/>
</dbReference>
<dbReference type="Proteomes" id="UP000018766">
    <property type="component" value="Unassembled WGS sequence"/>
</dbReference>
<name>V8G5M9_9BURK</name>
<proteinExistence type="predicted"/>
<evidence type="ECO:0000313" key="2">
    <source>
        <dbReference type="Proteomes" id="UP000018766"/>
    </source>
</evidence>
<reference evidence="1 2" key="1">
    <citation type="submission" date="2013-11" db="EMBL/GenBank/DDBJ databases">
        <title>Genomic analysis of Pelistega sp. HM-7.</title>
        <authorList>
            <person name="Kumbhare S.V."/>
            <person name="Shetty S.A."/>
            <person name="Sharma O."/>
            <person name="Dhotre D.P."/>
        </authorList>
    </citation>
    <scope>NUCLEOTIDE SEQUENCE [LARGE SCALE GENOMIC DNA]</scope>
    <source>
        <strain evidence="1 2">HM-7</strain>
    </source>
</reference>
<comment type="caution">
    <text evidence="1">The sequence shown here is derived from an EMBL/GenBank/DDBJ whole genome shotgun (WGS) entry which is preliminary data.</text>
</comment>